<evidence type="ECO:0000313" key="9">
    <source>
        <dbReference type="EMBL" id="RAK01783.1"/>
    </source>
</evidence>
<reference evidence="10 12" key="1">
    <citation type="journal article" date="2018" name="Front. Microbiol.">
        <title>Genome-Based Analysis Reveals the Taxonomy and Diversity of the Family Idiomarinaceae.</title>
        <authorList>
            <person name="Liu Y."/>
            <person name="Lai Q."/>
            <person name="Shao Z."/>
        </authorList>
    </citation>
    <scope>NUCLEOTIDE SEQUENCE [LARGE SCALE GENOMIC DNA]</scope>
    <source>
        <strain evidence="10 12">CF12-14</strain>
    </source>
</reference>
<evidence type="ECO:0000256" key="1">
    <source>
        <dbReference type="ARBA" id="ARBA00001946"/>
    </source>
</evidence>
<evidence type="ECO:0000313" key="12">
    <source>
        <dbReference type="Proteomes" id="UP000287865"/>
    </source>
</evidence>
<dbReference type="InterPro" id="IPR003846">
    <property type="entry name" value="SelO"/>
</dbReference>
<dbReference type="GO" id="GO:0046872">
    <property type="term" value="F:metal ion binding"/>
    <property type="evidence" value="ECO:0007669"/>
    <property type="project" value="UniProtKB-KW"/>
</dbReference>
<comment type="cofactor">
    <cofactor evidence="1">
        <name>Mg(2+)</name>
        <dbReference type="ChEBI" id="CHEBI:18420"/>
    </cofactor>
</comment>
<evidence type="ECO:0000256" key="5">
    <source>
        <dbReference type="ARBA" id="ARBA00022723"/>
    </source>
</evidence>
<dbReference type="Proteomes" id="UP000249203">
    <property type="component" value="Unassembled WGS sequence"/>
</dbReference>
<keyword evidence="5" id="KW-0479">Metal-binding</keyword>
<proteinExistence type="inferred from homology"/>
<dbReference type="GO" id="GO:0070733">
    <property type="term" value="F:AMPylase activity"/>
    <property type="evidence" value="ECO:0007669"/>
    <property type="project" value="TreeGrafter"/>
</dbReference>
<evidence type="ECO:0000256" key="3">
    <source>
        <dbReference type="ARBA" id="ARBA00022679"/>
    </source>
</evidence>
<keyword evidence="4" id="KW-0548">Nucleotidyltransferase</keyword>
<dbReference type="EMBL" id="PIPK01000001">
    <property type="protein sequence ID" value="RUO28596.1"/>
    <property type="molecule type" value="Genomic_DNA"/>
</dbReference>
<dbReference type="OrthoDB" id="9776281at2"/>
<evidence type="ECO:0000313" key="10">
    <source>
        <dbReference type="EMBL" id="RUO28596.1"/>
    </source>
</evidence>
<gene>
    <name evidence="9" type="ORF">B0I24_101417</name>
    <name evidence="10" type="ORF">CWE07_02015</name>
</gene>
<dbReference type="AlphaFoldDB" id="A0A327X7C2"/>
<evidence type="ECO:0000256" key="7">
    <source>
        <dbReference type="ARBA" id="ARBA00022840"/>
    </source>
</evidence>
<dbReference type="PANTHER" id="PTHR32057:SF14">
    <property type="entry name" value="PROTEIN ADENYLYLTRANSFERASE SELO, MITOCHONDRIAL"/>
    <property type="match status" value="1"/>
</dbReference>
<dbReference type="PANTHER" id="PTHR32057">
    <property type="entry name" value="PROTEIN ADENYLYLTRANSFERASE SELO, MITOCHONDRIAL"/>
    <property type="match status" value="1"/>
</dbReference>
<keyword evidence="6" id="KW-0547">Nucleotide-binding</keyword>
<evidence type="ECO:0000256" key="8">
    <source>
        <dbReference type="ARBA" id="ARBA00022842"/>
    </source>
</evidence>
<evidence type="ECO:0000256" key="6">
    <source>
        <dbReference type="ARBA" id="ARBA00022741"/>
    </source>
</evidence>
<reference evidence="9 11" key="2">
    <citation type="submission" date="2018-06" db="EMBL/GenBank/DDBJ databases">
        <title>Genomic Encyclopedia of Type Strains, Phase III (KMG-III): the genomes of soil and plant-associated and newly described type strains.</title>
        <authorList>
            <person name="Whitman W."/>
        </authorList>
    </citation>
    <scope>NUCLEOTIDE SEQUENCE [LARGE SCALE GENOMIC DNA]</scope>
    <source>
        <strain evidence="9 11">CGMCC 1.15366</strain>
    </source>
</reference>
<evidence type="ECO:0000313" key="11">
    <source>
        <dbReference type="Proteomes" id="UP000249203"/>
    </source>
</evidence>
<keyword evidence="12" id="KW-1185">Reference proteome</keyword>
<dbReference type="Proteomes" id="UP000287865">
    <property type="component" value="Unassembled WGS sequence"/>
</dbReference>
<accession>A0A327X7C2</accession>
<keyword evidence="7" id="KW-0067">ATP-binding</keyword>
<keyword evidence="8" id="KW-0460">Magnesium</keyword>
<comment type="caution">
    <text evidence="9">The sequence shown here is derived from an EMBL/GenBank/DDBJ whole genome shotgun (WGS) entry which is preliminary data.</text>
</comment>
<dbReference type="GO" id="GO:0005524">
    <property type="term" value="F:ATP binding"/>
    <property type="evidence" value="ECO:0007669"/>
    <property type="project" value="UniProtKB-KW"/>
</dbReference>
<name>A0A327X7C2_9GAMM</name>
<dbReference type="EMBL" id="QLMD01000001">
    <property type="protein sequence ID" value="RAK01783.1"/>
    <property type="molecule type" value="Genomic_DNA"/>
</dbReference>
<organism evidence="9 11">
    <name type="scientific">Aliidiomarina maris</name>
    <dbReference type="NCBI Taxonomy" id="531312"/>
    <lineage>
        <taxon>Bacteria</taxon>
        <taxon>Pseudomonadati</taxon>
        <taxon>Pseudomonadota</taxon>
        <taxon>Gammaproteobacteria</taxon>
        <taxon>Alteromonadales</taxon>
        <taxon>Idiomarinaceae</taxon>
        <taxon>Aliidiomarina</taxon>
    </lineage>
</organism>
<dbReference type="Pfam" id="PF02696">
    <property type="entry name" value="SelO"/>
    <property type="match status" value="1"/>
</dbReference>
<evidence type="ECO:0000256" key="4">
    <source>
        <dbReference type="ARBA" id="ARBA00022695"/>
    </source>
</evidence>
<keyword evidence="3" id="KW-0808">Transferase</keyword>
<comment type="similarity">
    <text evidence="2">Belongs to the SELO family.</text>
</comment>
<sequence length="506" mass="55549">MSASYAIAMTKTLLPINLGTAGATPSWVQQAAPSPLPDCDYVVRNHELANMIQWGPLCDKATATTLDWSAARPVFSGHVPYSNYQPVCLGYAGHQFGQFAPRLGDGRAHLIGQASLAPDHVTRNPFHSKLCNRQIEIQLKGSGTTPWTLGGDGRLPLASALREYIYSEALAGLGIPTSRMLAVLNSSQLLQRQHMESAAILVRINPSHIRIGTLQLLALKQSWMAWDGILGTPDCLGQHYQAISNRFAELGGHWMSAGFIHGVLNTDNLTLTGETFDFGPAAFLQRYRPDTAFSAVDSGKRYRYSRQPAALFFALQQLAMACKQRLEAAHQNAELSRTDAQQQVTHIADTLRQFSAALEHQWIVRLCQRLGLPSPSTELCQGYLALLQSHDIDYQHSFLQLIEVLDGATPPAWLSGHQGRQWLQSYHALCSGADVMRAHNPKFTAHLSWVEQVVQAVVASTAATAHSHTTLNQLLDACANPFKQPPEPWQSPVIVPKGLQRTFCGT</sequence>
<evidence type="ECO:0000256" key="2">
    <source>
        <dbReference type="ARBA" id="ARBA00009747"/>
    </source>
</evidence>
<protein>
    <submittedName>
        <fullName evidence="9">Uncharacterized protein YdiU (UPF0061 family)</fullName>
    </submittedName>
</protein>